<evidence type="ECO:0000313" key="2">
    <source>
        <dbReference type="Proteomes" id="UP001148737"/>
    </source>
</evidence>
<keyword evidence="2" id="KW-1185">Reference proteome</keyword>
<proteinExistence type="predicted"/>
<protein>
    <submittedName>
        <fullName evidence="1">Uncharacterized protein</fullName>
    </submittedName>
</protein>
<reference evidence="1" key="1">
    <citation type="submission" date="2022-07" db="EMBL/GenBank/DDBJ databases">
        <title>Genome Sequence of Lecanicillium saksenae.</title>
        <authorList>
            <person name="Buettner E."/>
        </authorList>
    </citation>
    <scope>NUCLEOTIDE SEQUENCE</scope>
    <source>
        <strain evidence="1">VT-O1</strain>
    </source>
</reference>
<sequence length="198" mass="21653">MATVMHVEDWDTVADALGQFIRALQDCDATGGPIAGAHCWFRGCSLKHYDAETQGALKVANDDFDHESAAAVWRAALEQEWDKPPVWFHGDLSAGNLLVSNGKLSAVIDFGACGTGDPACDLVPAWTIFTGSSRKTFEDVVMHDPATWARARGWALWKGLITLTDESRSSIEKQKALAVVRRVIEGHEELQPPSQQVH</sequence>
<dbReference type="EMBL" id="JANAKD010003147">
    <property type="protein sequence ID" value="KAJ3472411.1"/>
    <property type="molecule type" value="Genomic_DNA"/>
</dbReference>
<accession>A0ACC1QDA8</accession>
<organism evidence="1 2">
    <name type="scientific">Lecanicillium saksenae</name>
    <dbReference type="NCBI Taxonomy" id="468837"/>
    <lineage>
        <taxon>Eukaryota</taxon>
        <taxon>Fungi</taxon>
        <taxon>Dikarya</taxon>
        <taxon>Ascomycota</taxon>
        <taxon>Pezizomycotina</taxon>
        <taxon>Sordariomycetes</taxon>
        <taxon>Hypocreomycetidae</taxon>
        <taxon>Hypocreales</taxon>
        <taxon>Cordycipitaceae</taxon>
        <taxon>Lecanicillium</taxon>
    </lineage>
</organism>
<comment type="caution">
    <text evidence="1">The sequence shown here is derived from an EMBL/GenBank/DDBJ whole genome shotgun (WGS) entry which is preliminary data.</text>
</comment>
<name>A0ACC1QDA8_9HYPO</name>
<evidence type="ECO:0000313" key="1">
    <source>
        <dbReference type="EMBL" id="KAJ3472411.1"/>
    </source>
</evidence>
<dbReference type="Proteomes" id="UP001148737">
    <property type="component" value="Unassembled WGS sequence"/>
</dbReference>
<gene>
    <name evidence="1" type="ORF">NLG97_g11009</name>
</gene>